<keyword evidence="4" id="KW-1185">Reference proteome</keyword>
<sequence>MAKVDENGTVYKKSGDDWLKAKTQDSSRDGKYQMVSFYIGGKQQHMYVHRLVAEAFIPNPEKKTQVIHKNGDSKDNRAENLEWATPKENAERAYKNRLISKMYRMEPCKICGQPTQAKDGICPTCKMREKGEAKKEVRLAQIEQMMSLIDESVLTPLERETVELRKQFLSYEEIASIFGCSKQCIDLRIKNALKKSAVKTKYTPTRRESLALERRIEQKRLKLRHMNEDIETLTEEIEKLEKCLMSLKGEQMEA</sequence>
<accession>A0ABS6K0N0</accession>
<name>A0ABS6K0N0_9FIRM</name>
<evidence type="ECO:0000256" key="1">
    <source>
        <dbReference type="SAM" id="Coils"/>
    </source>
</evidence>
<evidence type="ECO:0000313" key="3">
    <source>
        <dbReference type="EMBL" id="MBU9724401.1"/>
    </source>
</evidence>
<dbReference type="GO" id="GO:0004519">
    <property type="term" value="F:endonuclease activity"/>
    <property type="evidence" value="ECO:0007669"/>
    <property type="project" value="UniProtKB-KW"/>
</dbReference>
<dbReference type="InterPro" id="IPR003615">
    <property type="entry name" value="HNH_nuc"/>
</dbReference>
<gene>
    <name evidence="3" type="ORF">KTH90_00085</name>
</gene>
<comment type="caution">
    <text evidence="3">The sequence shown here is derived from an EMBL/GenBank/DDBJ whole genome shotgun (WGS) entry which is preliminary data.</text>
</comment>
<dbReference type="InterPro" id="IPR016032">
    <property type="entry name" value="Sig_transdc_resp-reg_C-effctor"/>
</dbReference>
<evidence type="ECO:0000313" key="4">
    <source>
        <dbReference type="Proteomes" id="UP001314681"/>
    </source>
</evidence>
<keyword evidence="3" id="KW-0540">Nuclease</keyword>
<feature type="coiled-coil region" evidence="1">
    <location>
        <begin position="209"/>
        <end position="250"/>
    </location>
</feature>
<reference evidence="3 4" key="1">
    <citation type="submission" date="2021-06" db="EMBL/GenBank/DDBJ databases">
        <title>Description of novel taxa of the family Lachnospiraceae.</title>
        <authorList>
            <person name="Chaplin A.V."/>
            <person name="Sokolova S.R."/>
            <person name="Pikina A.P."/>
            <person name="Korzhanova M."/>
            <person name="Belova V."/>
            <person name="Korostin D."/>
            <person name="Efimov B.A."/>
        </authorList>
    </citation>
    <scope>NUCLEOTIDE SEQUENCE [LARGE SCALE GENOMIC DNA]</scope>
    <source>
        <strain evidence="3 4">ASD4241</strain>
    </source>
</reference>
<protein>
    <submittedName>
        <fullName evidence="3">HNH endonuclease</fullName>
    </submittedName>
</protein>
<keyword evidence="1" id="KW-0175">Coiled coil</keyword>
<dbReference type="InterPro" id="IPR036388">
    <property type="entry name" value="WH-like_DNA-bd_sf"/>
</dbReference>
<dbReference type="EMBL" id="JAHQCX010000001">
    <property type="protein sequence ID" value="MBU9724401.1"/>
    <property type="molecule type" value="Genomic_DNA"/>
</dbReference>
<dbReference type="Gene3D" id="1.10.10.10">
    <property type="entry name" value="Winged helix-like DNA-binding domain superfamily/Winged helix DNA-binding domain"/>
    <property type="match status" value="1"/>
</dbReference>
<keyword evidence="3" id="KW-0378">Hydrolase</keyword>
<evidence type="ECO:0000259" key="2">
    <source>
        <dbReference type="Pfam" id="PF13392"/>
    </source>
</evidence>
<dbReference type="InterPro" id="IPR044925">
    <property type="entry name" value="His-Me_finger_sf"/>
</dbReference>
<dbReference type="Pfam" id="PF13392">
    <property type="entry name" value="HNH_3"/>
    <property type="match status" value="1"/>
</dbReference>
<feature type="domain" description="HNH nuclease" evidence="2">
    <location>
        <begin position="47"/>
        <end position="90"/>
    </location>
</feature>
<dbReference type="Gene3D" id="3.90.75.20">
    <property type="match status" value="1"/>
</dbReference>
<proteinExistence type="predicted"/>
<keyword evidence="3" id="KW-0255">Endonuclease</keyword>
<dbReference type="SUPFAM" id="SSF54060">
    <property type="entry name" value="His-Me finger endonucleases"/>
    <property type="match status" value="1"/>
</dbReference>
<organism evidence="3 4">
    <name type="scientific">Diplocloster modestus</name>
    <dbReference type="NCBI Taxonomy" id="2850322"/>
    <lineage>
        <taxon>Bacteria</taxon>
        <taxon>Bacillati</taxon>
        <taxon>Bacillota</taxon>
        <taxon>Clostridia</taxon>
        <taxon>Lachnospirales</taxon>
        <taxon>Lachnospiraceae</taxon>
        <taxon>Diplocloster</taxon>
    </lineage>
</organism>
<dbReference type="SUPFAM" id="SSF46894">
    <property type="entry name" value="C-terminal effector domain of the bipartite response regulators"/>
    <property type="match status" value="1"/>
</dbReference>
<dbReference type="Proteomes" id="UP001314681">
    <property type="component" value="Unassembled WGS sequence"/>
</dbReference>